<keyword evidence="9" id="KW-1185">Reference proteome</keyword>
<keyword evidence="1" id="KW-0808">Transferase</keyword>
<dbReference type="GO" id="GO:0004519">
    <property type="term" value="F:endonuclease activity"/>
    <property type="evidence" value="ECO:0007669"/>
    <property type="project" value="UniProtKB-KW"/>
</dbReference>
<dbReference type="GO" id="GO:0003676">
    <property type="term" value="F:nucleic acid binding"/>
    <property type="evidence" value="ECO:0007669"/>
    <property type="project" value="InterPro"/>
</dbReference>
<dbReference type="InterPro" id="IPR012337">
    <property type="entry name" value="RNaseH-like_sf"/>
</dbReference>
<evidence type="ECO:0000256" key="4">
    <source>
        <dbReference type="ARBA" id="ARBA00022759"/>
    </source>
</evidence>
<reference evidence="8 9" key="1">
    <citation type="journal article" date="2020" name="Genome Biol. Evol.">
        <title>Comparative genomics of strictly vertically transmitted, feminizing microsporidia endosymbionts of amphipod crustaceans.</title>
        <authorList>
            <person name="Cormier A."/>
            <person name="Chebbi M.A."/>
            <person name="Giraud I."/>
            <person name="Wattier R."/>
            <person name="Teixeira M."/>
            <person name="Gilbert C."/>
            <person name="Rigaud T."/>
            <person name="Cordaux R."/>
        </authorList>
    </citation>
    <scope>NUCLEOTIDE SEQUENCE [LARGE SCALE GENOMIC DNA]</scope>
    <source>
        <strain evidence="8 9">Ou3-Ou53</strain>
    </source>
</reference>
<dbReference type="GO" id="GO:0016787">
    <property type="term" value="F:hydrolase activity"/>
    <property type="evidence" value="ECO:0007669"/>
    <property type="project" value="UniProtKB-KW"/>
</dbReference>
<evidence type="ECO:0000313" key="8">
    <source>
        <dbReference type="EMBL" id="KAF9761511.1"/>
    </source>
</evidence>
<accession>A0A9P6GX44</accession>
<keyword evidence="6" id="KW-0695">RNA-directed DNA polymerase</keyword>
<evidence type="ECO:0000256" key="2">
    <source>
        <dbReference type="ARBA" id="ARBA00022695"/>
    </source>
</evidence>
<dbReference type="PANTHER" id="PTHR37984:SF5">
    <property type="entry name" value="PROTEIN NYNRIN-LIKE"/>
    <property type="match status" value="1"/>
</dbReference>
<gene>
    <name evidence="8" type="primary">pol_43</name>
    <name evidence="8" type="ORF">NGRA_2598</name>
</gene>
<dbReference type="OrthoDB" id="422540at2759"/>
<dbReference type="GO" id="GO:0005634">
    <property type="term" value="C:nucleus"/>
    <property type="evidence" value="ECO:0007669"/>
    <property type="project" value="UniProtKB-ARBA"/>
</dbReference>
<evidence type="ECO:0000259" key="7">
    <source>
        <dbReference type="PROSITE" id="PS50994"/>
    </source>
</evidence>
<comment type="caution">
    <text evidence="8">The sequence shown here is derived from an EMBL/GenBank/DDBJ whole genome shotgun (WGS) entry which is preliminary data.</text>
</comment>
<dbReference type="Pfam" id="PF00665">
    <property type="entry name" value="rve"/>
    <property type="match status" value="1"/>
</dbReference>
<keyword evidence="4" id="KW-0255">Endonuclease</keyword>
<keyword evidence="3" id="KW-0540">Nuclease</keyword>
<evidence type="ECO:0000256" key="3">
    <source>
        <dbReference type="ARBA" id="ARBA00022722"/>
    </source>
</evidence>
<evidence type="ECO:0000256" key="6">
    <source>
        <dbReference type="ARBA" id="ARBA00022918"/>
    </source>
</evidence>
<dbReference type="InterPro" id="IPR041588">
    <property type="entry name" value="Integrase_H2C2"/>
</dbReference>
<protein>
    <submittedName>
        <fullName evidence="8">Gag-Pol polyprotein</fullName>
    </submittedName>
</protein>
<dbReference type="Gene3D" id="3.30.420.10">
    <property type="entry name" value="Ribonuclease H-like superfamily/Ribonuclease H"/>
    <property type="match status" value="1"/>
</dbReference>
<dbReference type="InterPro" id="IPR041373">
    <property type="entry name" value="RT_RNaseH"/>
</dbReference>
<dbReference type="InterPro" id="IPR001584">
    <property type="entry name" value="Integrase_cat-core"/>
</dbReference>
<keyword evidence="2" id="KW-0548">Nucleotidyltransferase</keyword>
<dbReference type="Gene3D" id="1.10.340.70">
    <property type="match status" value="1"/>
</dbReference>
<dbReference type="Pfam" id="PF17917">
    <property type="entry name" value="RT_RNaseH"/>
    <property type="match status" value="1"/>
</dbReference>
<evidence type="ECO:0000313" key="9">
    <source>
        <dbReference type="Proteomes" id="UP000740883"/>
    </source>
</evidence>
<dbReference type="Proteomes" id="UP000740883">
    <property type="component" value="Unassembled WGS sequence"/>
</dbReference>
<dbReference type="GO" id="GO:0015074">
    <property type="term" value="P:DNA integration"/>
    <property type="evidence" value="ECO:0007669"/>
    <property type="project" value="InterPro"/>
</dbReference>
<feature type="domain" description="Integrase catalytic" evidence="7">
    <location>
        <begin position="137"/>
        <end position="295"/>
    </location>
</feature>
<dbReference type="GO" id="GO:0003964">
    <property type="term" value="F:RNA-directed DNA polymerase activity"/>
    <property type="evidence" value="ECO:0007669"/>
    <property type="project" value="UniProtKB-KW"/>
</dbReference>
<sequence length="404" mass="46273">FTLRTDHRALTYLWQTKTPGSRLMRWSLKLSEYSFNPEYIKGEDNIADGLSRIPEQKEKSVNSVRTQPIPDETTRNEILKQHHLALGHGSPNAMKYVIAGKYNWEGMYKDIMDFVGSCEICLKGGGALRKTKNRVIMSTRPNELWEVDLVGPLIDEGRSKYILTAIDHYSKWLETRTLEGKSSKTLVGAIKDIILKKHGTPTRILSDNGLEFDNKDVRELTGEYGFEWVFSSPYHHQTVGAIERVNQSLMNHIKKLTDFGRDDWVRHVGSATFAVNVSYNRSIGCSPYVFRFGKHPELEIDKTSGVQQPIIPKDVLIKTRDEHFKKYAKDIVKGKVDIKRTLKIGDRVLIFREAGTDKLEEKWNPGFVITDRILPDAYMVRGLNSNRLLRVNKGHIKLDTANSR</sequence>
<dbReference type="InterPro" id="IPR050951">
    <property type="entry name" value="Retrovirus_Pol_polyprotein"/>
</dbReference>
<organism evidence="8 9">
    <name type="scientific">Nosema granulosis</name>
    <dbReference type="NCBI Taxonomy" id="83296"/>
    <lineage>
        <taxon>Eukaryota</taxon>
        <taxon>Fungi</taxon>
        <taxon>Fungi incertae sedis</taxon>
        <taxon>Microsporidia</taxon>
        <taxon>Nosematidae</taxon>
        <taxon>Nosema</taxon>
    </lineage>
</organism>
<name>A0A9P6GX44_9MICR</name>
<dbReference type="InterPro" id="IPR036397">
    <property type="entry name" value="RNaseH_sf"/>
</dbReference>
<dbReference type="AlphaFoldDB" id="A0A9P6GX44"/>
<feature type="non-terminal residue" evidence="8">
    <location>
        <position position="1"/>
    </location>
</feature>
<dbReference type="SUPFAM" id="SSF53098">
    <property type="entry name" value="Ribonuclease H-like"/>
    <property type="match status" value="1"/>
</dbReference>
<keyword evidence="5" id="KW-0378">Hydrolase</keyword>
<evidence type="ECO:0000256" key="1">
    <source>
        <dbReference type="ARBA" id="ARBA00022679"/>
    </source>
</evidence>
<dbReference type="Pfam" id="PF17921">
    <property type="entry name" value="Integrase_H2C2"/>
    <property type="match status" value="1"/>
</dbReference>
<evidence type="ECO:0000256" key="5">
    <source>
        <dbReference type="ARBA" id="ARBA00022801"/>
    </source>
</evidence>
<dbReference type="PROSITE" id="PS50994">
    <property type="entry name" value="INTEGRASE"/>
    <property type="match status" value="1"/>
</dbReference>
<dbReference type="EMBL" id="SBJO01000320">
    <property type="protein sequence ID" value="KAF9761511.1"/>
    <property type="molecule type" value="Genomic_DNA"/>
</dbReference>
<dbReference type="PANTHER" id="PTHR37984">
    <property type="entry name" value="PROTEIN CBG26694"/>
    <property type="match status" value="1"/>
</dbReference>
<proteinExistence type="predicted"/>